<dbReference type="Pfam" id="PF01569">
    <property type="entry name" value="PAP2"/>
    <property type="match status" value="1"/>
</dbReference>
<dbReference type="SMART" id="SM00014">
    <property type="entry name" value="acidPPc"/>
    <property type="match status" value="1"/>
</dbReference>
<dbReference type="InterPro" id="IPR000326">
    <property type="entry name" value="PAP2/HPO"/>
</dbReference>
<dbReference type="GO" id="GO:0050380">
    <property type="term" value="F:undecaprenyl-diphosphatase activity"/>
    <property type="evidence" value="ECO:0007669"/>
    <property type="project" value="UniProtKB-EC"/>
</dbReference>
<protein>
    <submittedName>
        <fullName evidence="4">Undecaprenyl-diphosphatase</fullName>
        <ecNumber evidence="4">3.6.1.27</ecNumber>
    </submittedName>
</protein>
<proteinExistence type="predicted"/>
<evidence type="ECO:0000313" key="5">
    <source>
        <dbReference type="Proteomes" id="UP000567795"/>
    </source>
</evidence>
<evidence type="ECO:0000259" key="3">
    <source>
        <dbReference type="SMART" id="SM00014"/>
    </source>
</evidence>
<dbReference type="RefSeq" id="WP_179816851.1">
    <property type="nucleotide sequence ID" value="NZ_JACBZD010000002.1"/>
</dbReference>
<reference evidence="4 5" key="1">
    <citation type="submission" date="2020-07" db="EMBL/GenBank/DDBJ databases">
        <title>Sequencing the genomes of 1000 actinobacteria strains.</title>
        <authorList>
            <person name="Klenk H.-P."/>
        </authorList>
    </citation>
    <scope>NUCLEOTIDE SEQUENCE [LARGE SCALE GENOMIC DNA]</scope>
    <source>
        <strain evidence="4 5">DSM 42178</strain>
    </source>
</reference>
<keyword evidence="2" id="KW-1133">Transmembrane helix</keyword>
<keyword evidence="2" id="KW-0472">Membrane</keyword>
<dbReference type="EMBL" id="JACBZD010000002">
    <property type="protein sequence ID" value="NYI07933.1"/>
    <property type="molecule type" value="Genomic_DNA"/>
</dbReference>
<dbReference type="Gene3D" id="1.20.144.10">
    <property type="entry name" value="Phosphatidic acid phosphatase type 2/haloperoxidase"/>
    <property type="match status" value="1"/>
</dbReference>
<keyword evidence="4" id="KW-0378">Hydrolase</keyword>
<feature type="transmembrane region" description="Helical" evidence="2">
    <location>
        <begin position="118"/>
        <end position="139"/>
    </location>
</feature>
<dbReference type="InterPro" id="IPR036938">
    <property type="entry name" value="PAP2/HPO_sf"/>
</dbReference>
<evidence type="ECO:0000256" key="2">
    <source>
        <dbReference type="SAM" id="Phobius"/>
    </source>
</evidence>
<dbReference type="EC" id="3.6.1.27" evidence="4"/>
<feature type="region of interest" description="Disordered" evidence="1">
    <location>
        <begin position="1"/>
        <end position="26"/>
    </location>
</feature>
<accession>A0A852ZZY1</accession>
<feature type="transmembrane region" description="Helical" evidence="2">
    <location>
        <begin position="218"/>
        <end position="246"/>
    </location>
</feature>
<evidence type="ECO:0000256" key="1">
    <source>
        <dbReference type="SAM" id="MobiDB-lite"/>
    </source>
</evidence>
<evidence type="ECO:0000313" key="4">
    <source>
        <dbReference type="EMBL" id="NYI07933.1"/>
    </source>
</evidence>
<feature type="transmembrane region" description="Helical" evidence="2">
    <location>
        <begin position="36"/>
        <end position="58"/>
    </location>
</feature>
<dbReference type="PANTHER" id="PTHR14969">
    <property type="entry name" value="SPHINGOSINE-1-PHOSPHATE PHOSPHOHYDROLASE"/>
    <property type="match status" value="1"/>
</dbReference>
<gene>
    <name evidence="4" type="ORF">FHU37_004962</name>
</gene>
<keyword evidence="5" id="KW-1185">Reference proteome</keyword>
<feature type="transmembrane region" description="Helical" evidence="2">
    <location>
        <begin position="188"/>
        <end position="206"/>
    </location>
</feature>
<sequence length="291" mass="32173">MTNPNGKPDTPARLPRSWTPPPPPPPPRHVLARTPLWWRWAVALSLVSYAAIVIAVQVDSPLVTLDWRIKLFRPWHHWPEWQPALEVLVLAGQRGPTAAIVILIMLWRWHRTRDARPLLTLLWALLLLNVSVGAVKYGLGRLGPRQTDDIGSPEMFSGGDIFPSGHTANAVVTWGVLAYLAHRNRRTLAAVAAAAAFGVGMTTVYLGTHWISDVLAGWIAGILVMLALPISTPGINWTHAALRAWWSGRRRTRPRTRTRTWPPPLTGDPGETAPDACLPEQRAGMSSPGRR</sequence>
<comment type="caution">
    <text evidence="4">The sequence shown here is derived from an EMBL/GenBank/DDBJ whole genome shotgun (WGS) entry which is preliminary data.</text>
</comment>
<organism evidence="4 5">
    <name type="scientific">Allostreptomyces psammosilenae</name>
    <dbReference type="NCBI Taxonomy" id="1892865"/>
    <lineage>
        <taxon>Bacteria</taxon>
        <taxon>Bacillati</taxon>
        <taxon>Actinomycetota</taxon>
        <taxon>Actinomycetes</taxon>
        <taxon>Kitasatosporales</taxon>
        <taxon>Streptomycetaceae</taxon>
        <taxon>Allostreptomyces</taxon>
    </lineage>
</organism>
<feature type="transmembrane region" description="Helical" evidence="2">
    <location>
        <begin position="87"/>
        <end position="106"/>
    </location>
</feature>
<dbReference type="AlphaFoldDB" id="A0A852ZZY1"/>
<feature type="transmembrane region" description="Helical" evidence="2">
    <location>
        <begin position="161"/>
        <end position="181"/>
    </location>
</feature>
<dbReference type="Proteomes" id="UP000567795">
    <property type="component" value="Unassembled WGS sequence"/>
</dbReference>
<dbReference type="SUPFAM" id="SSF48317">
    <property type="entry name" value="Acid phosphatase/Vanadium-dependent haloperoxidase"/>
    <property type="match status" value="1"/>
</dbReference>
<keyword evidence="2" id="KW-0812">Transmembrane</keyword>
<feature type="domain" description="Phosphatidic acid phosphatase type 2/haloperoxidase" evidence="3">
    <location>
        <begin position="117"/>
        <end position="229"/>
    </location>
</feature>
<name>A0A852ZZY1_9ACTN</name>
<dbReference type="PANTHER" id="PTHR14969:SF13">
    <property type="entry name" value="AT30094P"/>
    <property type="match status" value="1"/>
</dbReference>
<feature type="region of interest" description="Disordered" evidence="1">
    <location>
        <begin position="252"/>
        <end position="291"/>
    </location>
</feature>